<keyword evidence="8" id="KW-1185">Reference proteome</keyword>
<dbReference type="Pfam" id="PF06839">
    <property type="entry name" value="Zn_ribbon_GRF"/>
    <property type="match status" value="1"/>
</dbReference>
<evidence type="ECO:0000256" key="5">
    <source>
        <dbReference type="SAM" id="MobiDB-lite"/>
    </source>
</evidence>
<dbReference type="PROSITE" id="PS51999">
    <property type="entry name" value="ZF_GRF"/>
    <property type="match status" value="1"/>
</dbReference>
<reference evidence="7 8" key="2">
    <citation type="journal article" date="2013" name="Plant Cell Physiol.">
        <title>Rice Annotation Project Database (RAP-DB): an integrative and interactive database for rice genomics.</title>
        <authorList>
            <person name="Sakai H."/>
            <person name="Lee S.S."/>
            <person name="Tanaka T."/>
            <person name="Numa H."/>
            <person name="Kim J."/>
            <person name="Kawahara Y."/>
            <person name="Wakimoto H."/>
            <person name="Yang C.C."/>
            <person name="Iwamoto M."/>
            <person name="Abe T."/>
            <person name="Yamada Y."/>
            <person name="Muto A."/>
            <person name="Inokuchi H."/>
            <person name="Ikemura T."/>
            <person name="Matsumoto T."/>
            <person name="Sasaki T."/>
            <person name="Itoh T."/>
        </authorList>
    </citation>
    <scope>NUCLEOTIDE SEQUENCE [LARGE SCALE GENOMIC DNA]</scope>
    <source>
        <strain evidence="8">cv. Nipponbare</strain>
    </source>
</reference>
<sequence>MASANSASKKRSIGAPSQQQGSVSCALGKEVSLDAVPLYLEETEWHGEEKGTRLRCKHGLCLARRVAWEGEDTGRRFLGCPLEEDEDQCKFVQWVDPEWDSRVKKTLAGMWDMVDRGVKREAIIQADMFKAFALKDRLEKEKNDELAHKNALLDMREAQLKELLYKSASEANELCSPSS</sequence>
<feature type="domain" description="GRF-type" evidence="6">
    <location>
        <begin position="56"/>
        <end position="98"/>
    </location>
</feature>
<dbReference type="OrthoDB" id="696051at2759"/>
<dbReference type="InParanoid" id="A0A0P0WHK9"/>
<keyword evidence="1" id="KW-0479">Metal-binding</keyword>
<dbReference type="Proteomes" id="UP000059680">
    <property type="component" value="Chromosome 5"/>
</dbReference>
<name>A0A0P0WHK9_ORYSJ</name>
<dbReference type="PANTHER" id="PTHR35163:SF12">
    <property type="entry name" value="OS05G0134500 PROTEIN"/>
    <property type="match status" value="1"/>
</dbReference>
<organism evidence="7 8">
    <name type="scientific">Oryza sativa subsp. japonica</name>
    <name type="common">Rice</name>
    <dbReference type="NCBI Taxonomy" id="39947"/>
    <lineage>
        <taxon>Eukaryota</taxon>
        <taxon>Viridiplantae</taxon>
        <taxon>Streptophyta</taxon>
        <taxon>Embryophyta</taxon>
        <taxon>Tracheophyta</taxon>
        <taxon>Spermatophyta</taxon>
        <taxon>Magnoliopsida</taxon>
        <taxon>Liliopsida</taxon>
        <taxon>Poales</taxon>
        <taxon>Poaceae</taxon>
        <taxon>BOP clade</taxon>
        <taxon>Oryzoideae</taxon>
        <taxon>Oryzeae</taxon>
        <taxon>Oryzinae</taxon>
        <taxon>Oryza</taxon>
        <taxon>Oryza sativa</taxon>
    </lineage>
</organism>
<accession>A0A0P0WHK9</accession>
<evidence type="ECO:0000259" key="6">
    <source>
        <dbReference type="PROSITE" id="PS51999"/>
    </source>
</evidence>
<proteinExistence type="predicted"/>
<evidence type="ECO:0000313" key="7">
    <source>
        <dbReference type="EMBL" id="BAS92140.1"/>
    </source>
</evidence>
<evidence type="ECO:0000313" key="8">
    <source>
        <dbReference type="Proteomes" id="UP000059680"/>
    </source>
</evidence>
<dbReference type="GO" id="GO:0008270">
    <property type="term" value="F:zinc ion binding"/>
    <property type="evidence" value="ECO:0007669"/>
    <property type="project" value="UniProtKB-KW"/>
</dbReference>
<dbReference type="SMR" id="A0A0P0WHK9"/>
<gene>
    <name evidence="7" type="ordered locus">Os05g0134500</name>
    <name evidence="7" type="ORF">OSNPB_050134500</name>
</gene>
<protein>
    <submittedName>
        <fullName evidence="7">Os05g0134500 protein</fullName>
    </submittedName>
</protein>
<dbReference type="FunCoup" id="A0A0P0WHK9">
    <property type="interactions" value="3"/>
</dbReference>
<dbReference type="EMBL" id="AP014961">
    <property type="protein sequence ID" value="BAS92140.1"/>
    <property type="molecule type" value="Genomic_DNA"/>
</dbReference>
<dbReference type="AlphaFoldDB" id="A0A0P0WHK9"/>
<evidence type="ECO:0000256" key="2">
    <source>
        <dbReference type="ARBA" id="ARBA00022771"/>
    </source>
</evidence>
<evidence type="ECO:0000256" key="1">
    <source>
        <dbReference type="ARBA" id="ARBA00022723"/>
    </source>
</evidence>
<feature type="region of interest" description="Disordered" evidence="5">
    <location>
        <begin position="1"/>
        <end position="23"/>
    </location>
</feature>
<dbReference type="PANTHER" id="PTHR35163">
    <property type="entry name" value="OS02G0467300 PROTEIN"/>
    <property type="match status" value="1"/>
</dbReference>
<keyword evidence="3" id="KW-0862">Zinc</keyword>
<dbReference type="PaxDb" id="39947-A0A0P0WHK9"/>
<dbReference type="InterPro" id="IPR010666">
    <property type="entry name" value="Znf_GRF"/>
</dbReference>
<keyword evidence="2 4" id="KW-0863">Zinc-finger</keyword>
<reference evidence="8" key="1">
    <citation type="journal article" date="2005" name="Nature">
        <title>The map-based sequence of the rice genome.</title>
        <authorList>
            <consortium name="International rice genome sequencing project (IRGSP)"/>
            <person name="Matsumoto T."/>
            <person name="Wu J."/>
            <person name="Kanamori H."/>
            <person name="Katayose Y."/>
            <person name="Fujisawa M."/>
            <person name="Namiki N."/>
            <person name="Mizuno H."/>
            <person name="Yamamoto K."/>
            <person name="Antonio B.A."/>
            <person name="Baba T."/>
            <person name="Sakata K."/>
            <person name="Nagamura Y."/>
            <person name="Aoki H."/>
            <person name="Arikawa K."/>
            <person name="Arita K."/>
            <person name="Bito T."/>
            <person name="Chiden Y."/>
            <person name="Fujitsuka N."/>
            <person name="Fukunaka R."/>
            <person name="Hamada M."/>
            <person name="Harada C."/>
            <person name="Hayashi A."/>
            <person name="Hijishita S."/>
            <person name="Honda M."/>
            <person name="Hosokawa S."/>
            <person name="Ichikawa Y."/>
            <person name="Idonuma A."/>
            <person name="Iijima M."/>
            <person name="Ikeda M."/>
            <person name="Ikeno M."/>
            <person name="Ito K."/>
            <person name="Ito S."/>
            <person name="Ito T."/>
            <person name="Ito Y."/>
            <person name="Ito Y."/>
            <person name="Iwabuchi A."/>
            <person name="Kamiya K."/>
            <person name="Karasawa W."/>
            <person name="Kurita K."/>
            <person name="Katagiri S."/>
            <person name="Kikuta A."/>
            <person name="Kobayashi H."/>
            <person name="Kobayashi N."/>
            <person name="Machita K."/>
            <person name="Maehara T."/>
            <person name="Masukawa M."/>
            <person name="Mizubayashi T."/>
            <person name="Mukai Y."/>
            <person name="Nagasaki H."/>
            <person name="Nagata Y."/>
            <person name="Naito S."/>
            <person name="Nakashima M."/>
            <person name="Nakama Y."/>
            <person name="Nakamichi Y."/>
            <person name="Nakamura M."/>
            <person name="Meguro A."/>
            <person name="Negishi M."/>
            <person name="Ohta I."/>
            <person name="Ohta T."/>
            <person name="Okamoto M."/>
            <person name="Ono N."/>
            <person name="Saji S."/>
            <person name="Sakaguchi M."/>
            <person name="Sakai K."/>
            <person name="Shibata M."/>
            <person name="Shimokawa T."/>
            <person name="Song J."/>
            <person name="Takazaki Y."/>
            <person name="Terasawa K."/>
            <person name="Tsugane M."/>
            <person name="Tsuji K."/>
            <person name="Ueda S."/>
            <person name="Waki K."/>
            <person name="Yamagata H."/>
            <person name="Yamamoto M."/>
            <person name="Yamamoto S."/>
            <person name="Yamane H."/>
            <person name="Yoshiki S."/>
            <person name="Yoshihara R."/>
            <person name="Yukawa K."/>
            <person name="Zhong H."/>
            <person name="Yano M."/>
            <person name="Yuan Q."/>
            <person name="Ouyang S."/>
            <person name="Liu J."/>
            <person name="Jones K.M."/>
            <person name="Gansberger K."/>
            <person name="Moffat K."/>
            <person name="Hill J."/>
            <person name="Bera J."/>
            <person name="Fadrosh D."/>
            <person name="Jin S."/>
            <person name="Johri S."/>
            <person name="Kim M."/>
            <person name="Overton L."/>
            <person name="Reardon M."/>
            <person name="Tsitrin T."/>
            <person name="Vuong H."/>
            <person name="Weaver B."/>
            <person name="Ciecko A."/>
            <person name="Tallon L."/>
            <person name="Jackson J."/>
            <person name="Pai G."/>
            <person name="Aken S.V."/>
            <person name="Utterback T."/>
            <person name="Reidmuller S."/>
            <person name="Feldblyum T."/>
            <person name="Hsiao J."/>
            <person name="Zismann V."/>
            <person name="Iobst S."/>
            <person name="de Vazeille A.R."/>
            <person name="Buell C.R."/>
            <person name="Ying K."/>
            <person name="Li Y."/>
            <person name="Lu T."/>
            <person name="Huang Y."/>
            <person name="Zhao Q."/>
            <person name="Feng Q."/>
            <person name="Zhang L."/>
            <person name="Zhu J."/>
            <person name="Weng Q."/>
            <person name="Mu J."/>
            <person name="Lu Y."/>
            <person name="Fan D."/>
            <person name="Liu Y."/>
            <person name="Guan J."/>
            <person name="Zhang Y."/>
            <person name="Yu S."/>
            <person name="Liu X."/>
            <person name="Zhang Y."/>
            <person name="Hong G."/>
            <person name="Han B."/>
            <person name="Choisne N."/>
            <person name="Demange N."/>
            <person name="Orjeda G."/>
            <person name="Samain S."/>
            <person name="Cattolico L."/>
            <person name="Pelletier E."/>
            <person name="Couloux A."/>
            <person name="Segurens B."/>
            <person name="Wincker P."/>
            <person name="D'Hont A."/>
            <person name="Scarpelli C."/>
            <person name="Weissenbach J."/>
            <person name="Salanoubat M."/>
            <person name="Quetier F."/>
            <person name="Yu Y."/>
            <person name="Kim H.R."/>
            <person name="Rambo T."/>
            <person name="Currie J."/>
            <person name="Collura K."/>
            <person name="Luo M."/>
            <person name="Yang T."/>
            <person name="Ammiraju J.S.S."/>
            <person name="Engler F."/>
            <person name="Soderlund C."/>
            <person name="Wing R.A."/>
            <person name="Palmer L.E."/>
            <person name="de la Bastide M."/>
            <person name="Spiegel L."/>
            <person name="Nascimento L."/>
            <person name="Zutavern T."/>
            <person name="O'Shaughnessy A."/>
            <person name="Dike S."/>
            <person name="Dedhia N."/>
            <person name="Preston R."/>
            <person name="Balija V."/>
            <person name="McCombie W.R."/>
            <person name="Chow T."/>
            <person name="Chen H."/>
            <person name="Chung M."/>
            <person name="Chen C."/>
            <person name="Shaw J."/>
            <person name="Wu H."/>
            <person name="Hsiao K."/>
            <person name="Chao Y."/>
            <person name="Chu M."/>
            <person name="Cheng C."/>
            <person name="Hour A."/>
            <person name="Lee P."/>
            <person name="Lin S."/>
            <person name="Lin Y."/>
            <person name="Liou J."/>
            <person name="Liu S."/>
            <person name="Hsing Y."/>
            <person name="Raghuvanshi S."/>
            <person name="Mohanty A."/>
            <person name="Bharti A.K."/>
            <person name="Gaur A."/>
            <person name="Gupta V."/>
            <person name="Kumar D."/>
            <person name="Ravi V."/>
            <person name="Vij S."/>
            <person name="Kapur A."/>
            <person name="Khurana P."/>
            <person name="Khurana P."/>
            <person name="Khurana J.P."/>
            <person name="Tyagi A.K."/>
            <person name="Gaikwad K."/>
            <person name="Singh A."/>
            <person name="Dalal V."/>
            <person name="Srivastava S."/>
            <person name="Dixit A."/>
            <person name="Pal A.K."/>
            <person name="Ghazi I.A."/>
            <person name="Yadav M."/>
            <person name="Pandit A."/>
            <person name="Bhargava A."/>
            <person name="Sureshbabu K."/>
            <person name="Batra K."/>
            <person name="Sharma T.R."/>
            <person name="Mohapatra T."/>
            <person name="Singh N.K."/>
            <person name="Messing J."/>
            <person name="Nelson A.B."/>
            <person name="Fuks G."/>
            <person name="Kavchok S."/>
            <person name="Keizer G."/>
            <person name="Linton E."/>
            <person name="Llaca V."/>
            <person name="Song R."/>
            <person name="Tanyolac B."/>
            <person name="Young S."/>
            <person name="Ho-Il K."/>
            <person name="Hahn J.H."/>
            <person name="Sangsakoo G."/>
            <person name="Vanavichit A."/>
            <person name="de Mattos Luiz.A.T."/>
            <person name="Zimmer P.D."/>
            <person name="Malone G."/>
            <person name="Dellagostin O."/>
            <person name="de Oliveira A.C."/>
            <person name="Bevan M."/>
            <person name="Bancroft I."/>
            <person name="Minx P."/>
            <person name="Cordum H."/>
            <person name="Wilson R."/>
            <person name="Cheng Z."/>
            <person name="Jin W."/>
            <person name="Jiang J."/>
            <person name="Leong S.A."/>
            <person name="Iwama H."/>
            <person name="Gojobori T."/>
            <person name="Itoh T."/>
            <person name="Niimura Y."/>
            <person name="Fujii Y."/>
            <person name="Habara T."/>
            <person name="Sakai H."/>
            <person name="Sato Y."/>
            <person name="Wilson G."/>
            <person name="Kumar K."/>
            <person name="McCouch S."/>
            <person name="Juretic N."/>
            <person name="Hoen D."/>
            <person name="Wright S."/>
            <person name="Bruskiewich R."/>
            <person name="Bureau T."/>
            <person name="Miyao A."/>
            <person name="Hirochika H."/>
            <person name="Nishikawa T."/>
            <person name="Kadowaki K."/>
            <person name="Sugiura M."/>
            <person name="Burr B."/>
            <person name="Sasaki T."/>
        </authorList>
    </citation>
    <scope>NUCLEOTIDE SEQUENCE [LARGE SCALE GENOMIC DNA]</scope>
    <source>
        <strain evidence="8">cv. Nipponbare</strain>
    </source>
</reference>
<evidence type="ECO:0000256" key="4">
    <source>
        <dbReference type="PROSITE-ProRule" id="PRU01343"/>
    </source>
</evidence>
<evidence type="ECO:0000256" key="3">
    <source>
        <dbReference type="ARBA" id="ARBA00022833"/>
    </source>
</evidence>
<reference evidence="7 8" key="3">
    <citation type="journal article" date="2013" name="Rice">
        <title>Improvement of the Oryza sativa Nipponbare reference genome using next generation sequence and optical map data.</title>
        <authorList>
            <person name="Kawahara Y."/>
            <person name="de la Bastide M."/>
            <person name="Hamilton J.P."/>
            <person name="Kanamori H."/>
            <person name="McCombie W.R."/>
            <person name="Ouyang S."/>
            <person name="Schwartz D.C."/>
            <person name="Tanaka T."/>
            <person name="Wu J."/>
            <person name="Zhou S."/>
            <person name="Childs K.L."/>
            <person name="Davidson R.M."/>
            <person name="Lin H."/>
            <person name="Quesada-Ocampo L."/>
            <person name="Vaillancourt B."/>
            <person name="Sakai H."/>
            <person name="Lee S.S."/>
            <person name="Kim J."/>
            <person name="Numa H."/>
            <person name="Itoh T."/>
            <person name="Buell C.R."/>
            <person name="Matsumoto T."/>
        </authorList>
    </citation>
    <scope>NUCLEOTIDE SEQUENCE [LARGE SCALE GENOMIC DNA]</scope>
    <source>
        <strain evidence="8">cv. Nipponbare</strain>
    </source>
</reference>